<accession>A0A840TNG1</accession>
<comment type="caution">
    <text evidence="4">The sequence shown here is derived from an EMBL/GenBank/DDBJ whole genome shotgun (WGS) entry which is preliminary data.</text>
</comment>
<evidence type="ECO:0000313" key="5">
    <source>
        <dbReference type="Proteomes" id="UP000557307"/>
    </source>
</evidence>
<name>A0A840TNG1_9BACT</name>
<evidence type="ECO:0000256" key="1">
    <source>
        <dbReference type="ARBA" id="ARBA00008635"/>
    </source>
</evidence>
<sequence>METKSTQEVAPSVVLTSNLVLEHWQGHRRLTRRVIELFPEEELFTYSVGGMRPFAQLAMEMIAMAVPGVSGALTGTWQYFDESDFGKADPKTKEELLQLWDKTTGIIDELWPQIPEARFQEVDLAFGQYEMPIHAVIYYFIDNEIHHRGQGYVYLRTLGIEPPGFWLRD</sequence>
<keyword evidence="2 3" id="KW-0479">Metal-binding</keyword>
<organism evidence="4 5">
    <name type="scientific">Rhabdobacter roseus</name>
    <dbReference type="NCBI Taxonomy" id="1655419"/>
    <lineage>
        <taxon>Bacteria</taxon>
        <taxon>Pseudomonadati</taxon>
        <taxon>Bacteroidota</taxon>
        <taxon>Cytophagia</taxon>
        <taxon>Cytophagales</taxon>
        <taxon>Cytophagaceae</taxon>
        <taxon>Rhabdobacter</taxon>
    </lineage>
</organism>
<dbReference type="RefSeq" id="WP_184176351.1">
    <property type="nucleotide sequence ID" value="NZ_JACHGF010000007.1"/>
</dbReference>
<dbReference type="EMBL" id="JACHGF010000007">
    <property type="protein sequence ID" value="MBB5285816.1"/>
    <property type="molecule type" value="Genomic_DNA"/>
</dbReference>
<dbReference type="GO" id="GO:0046872">
    <property type="term" value="F:metal ion binding"/>
    <property type="evidence" value="ECO:0007669"/>
    <property type="project" value="UniProtKB-KW"/>
</dbReference>
<gene>
    <name evidence="4" type="ORF">HNQ92_003976</name>
</gene>
<dbReference type="Proteomes" id="UP000557307">
    <property type="component" value="Unassembled WGS sequence"/>
</dbReference>
<reference evidence="4 5" key="1">
    <citation type="submission" date="2020-08" db="EMBL/GenBank/DDBJ databases">
        <title>Genomic Encyclopedia of Type Strains, Phase IV (KMG-IV): sequencing the most valuable type-strain genomes for metagenomic binning, comparative biology and taxonomic classification.</title>
        <authorList>
            <person name="Goeker M."/>
        </authorList>
    </citation>
    <scope>NUCLEOTIDE SEQUENCE [LARGE SCALE GENOMIC DNA]</scope>
    <source>
        <strain evidence="4 5">DSM 105074</strain>
    </source>
</reference>
<dbReference type="Pfam" id="PF05163">
    <property type="entry name" value="DinB"/>
    <property type="match status" value="1"/>
</dbReference>
<evidence type="ECO:0000256" key="2">
    <source>
        <dbReference type="ARBA" id="ARBA00022723"/>
    </source>
</evidence>
<dbReference type="Gene3D" id="1.20.120.450">
    <property type="entry name" value="dinb family like domain"/>
    <property type="match status" value="1"/>
</dbReference>
<comment type="similarity">
    <text evidence="1">Belongs to the DinB family.</text>
</comment>
<evidence type="ECO:0000256" key="3">
    <source>
        <dbReference type="PIRSR" id="PIRSR607837-1"/>
    </source>
</evidence>
<dbReference type="SUPFAM" id="SSF109854">
    <property type="entry name" value="DinB/YfiT-like putative metalloenzymes"/>
    <property type="match status" value="1"/>
</dbReference>
<dbReference type="AlphaFoldDB" id="A0A840TNG1"/>
<proteinExistence type="inferred from homology"/>
<dbReference type="InterPro" id="IPR034660">
    <property type="entry name" value="DinB/YfiT-like"/>
</dbReference>
<protein>
    <submittedName>
        <fullName evidence="4">Putative damage-inducible protein DinB</fullName>
    </submittedName>
</protein>
<dbReference type="InterPro" id="IPR007837">
    <property type="entry name" value="DinB"/>
</dbReference>
<feature type="binding site" evidence="3">
    <location>
        <position position="147"/>
    </location>
    <ligand>
        <name>a divalent metal cation</name>
        <dbReference type="ChEBI" id="CHEBI:60240"/>
    </ligand>
</feature>
<evidence type="ECO:0000313" key="4">
    <source>
        <dbReference type="EMBL" id="MBB5285816.1"/>
    </source>
</evidence>
<keyword evidence="5" id="KW-1185">Reference proteome</keyword>